<evidence type="ECO:0000256" key="2">
    <source>
        <dbReference type="PROSITE-ProRule" id="PRU00708"/>
    </source>
</evidence>
<dbReference type="KEGG" id="cic:CICLE_v10004542mg"/>
<proteinExistence type="predicted"/>
<dbReference type="OrthoDB" id="879807at2759"/>
<dbReference type="PANTHER" id="PTHR24015:SF898">
    <property type="entry name" value="OS07G0436600 PROTEIN"/>
    <property type="match status" value="1"/>
</dbReference>
<name>V4S4D0_CITCL</name>
<dbReference type="PROSITE" id="PS51375">
    <property type="entry name" value="PPR"/>
    <property type="match status" value="4"/>
</dbReference>
<dbReference type="OMA" id="HSFYVAD"/>
<dbReference type="Pfam" id="PF20431">
    <property type="entry name" value="E_motif"/>
    <property type="match status" value="1"/>
</dbReference>
<gene>
    <name evidence="3" type="ORF">CICLE_v10004542mg</name>
</gene>
<dbReference type="AlphaFoldDB" id="V4S4D0"/>
<dbReference type="GO" id="GO:0003723">
    <property type="term" value="F:RNA binding"/>
    <property type="evidence" value="ECO:0007669"/>
    <property type="project" value="InterPro"/>
</dbReference>
<dbReference type="EMBL" id="KI537036">
    <property type="protein sequence ID" value="ESR33640.1"/>
    <property type="molecule type" value="Genomic_DNA"/>
</dbReference>
<evidence type="ECO:0000313" key="3">
    <source>
        <dbReference type="EMBL" id="ESR33640.1"/>
    </source>
</evidence>
<feature type="repeat" description="PPR" evidence="2">
    <location>
        <begin position="401"/>
        <end position="435"/>
    </location>
</feature>
<evidence type="ECO:0000313" key="4">
    <source>
        <dbReference type="Proteomes" id="UP000030687"/>
    </source>
</evidence>
<dbReference type="Pfam" id="PF01535">
    <property type="entry name" value="PPR"/>
    <property type="match status" value="3"/>
</dbReference>
<sequence length="632" mass="70094">MILSSARNTFALVTSRNYTSATVQHFLQVSATHRSLKLTKQSHSQILSLGHISNPFVSTKLITAYALCGQPTQSQLVFNSIQHKDVYLYNSLINGYVKNHGQNEALELFSNMYYSNVSPDDFTLATISKLSGEIKDLNVGMLIHGLSIKIGFVVDVILANSLMSMYVKCGKFSECLNLFDEMPQRNVGSWNVRISGHASSGDFSLGKDLCEIVWSMQIDGVKLDAFTVSSLLTLIGGNVENTKRWDYGRELHCYIVRNELDIGFDSDFHLACSLIDMYSRDNKVVWSRRVFDQMKRRNVYAWTAMINGYVLNGDLDEALVLFHEMQLKDRIEPNKVSLVSVLPTCSSLIGLSGGKQIHGFAIRKELNHDVSLCNALIDMYSKCGSLDCARRVFEDSSFNKDAISWSSIISGYGLHGKGHEAVLLYNKMVCLGSKPDIITIVGVLSACGRSGLINEGLDIYNSVINTYRIKPTTEICACVVDMLGRAGQLDRALDFIKTMPVEPSPSIWGALVSASVMHGNSEMQDLAYKSLIQLEPENPSNYVSLSNLYASSRRWDAVAELRTMMKDRGLKKSPGCSWISIHGKTHCFSVADKANPCSVSIYEMLDDLILIMRGAAASPHLGKMTWFSSDSP</sequence>
<organism evidence="3 4">
    <name type="scientific">Citrus clementina</name>
    <name type="common">Clementine</name>
    <name type="synonym">Citrus deliciosa x Citrus sinensis</name>
    <dbReference type="NCBI Taxonomy" id="85681"/>
    <lineage>
        <taxon>Eukaryota</taxon>
        <taxon>Viridiplantae</taxon>
        <taxon>Streptophyta</taxon>
        <taxon>Embryophyta</taxon>
        <taxon>Tracheophyta</taxon>
        <taxon>Spermatophyta</taxon>
        <taxon>Magnoliopsida</taxon>
        <taxon>eudicotyledons</taxon>
        <taxon>Gunneridae</taxon>
        <taxon>Pentapetalae</taxon>
        <taxon>rosids</taxon>
        <taxon>malvids</taxon>
        <taxon>Sapindales</taxon>
        <taxon>Rutaceae</taxon>
        <taxon>Aurantioideae</taxon>
        <taxon>Citrus</taxon>
    </lineage>
</organism>
<dbReference type="Pfam" id="PF13041">
    <property type="entry name" value="PPR_2"/>
    <property type="match status" value="2"/>
</dbReference>
<dbReference type="FunFam" id="1.25.40.10:FF:000996">
    <property type="entry name" value="Small kernel1"/>
    <property type="match status" value="1"/>
</dbReference>
<dbReference type="eggNOG" id="KOG4197">
    <property type="taxonomic scope" value="Eukaryota"/>
</dbReference>
<dbReference type="GO" id="GO:0009451">
    <property type="term" value="P:RNA modification"/>
    <property type="evidence" value="ECO:0007669"/>
    <property type="project" value="InterPro"/>
</dbReference>
<dbReference type="PANTHER" id="PTHR24015">
    <property type="entry name" value="OS07G0578800 PROTEIN-RELATED"/>
    <property type="match status" value="1"/>
</dbReference>
<dbReference type="Gramene" id="ESR33640">
    <property type="protein sequence ID" value="ESR33640"/>
    <property type="gene ID" value="CICLE_v10004542mg"/>
</dbReference>
<reference evidence="3 4" key="1">
    <citation type="submission" date="2013-10" db="EMBL/GenBank/DDBJ databases">
        <authorList>
            <consortium name="International Citrus Genome Consortium"/>
            <person name="Jenkins J."/>
            <person name="Schmutz J."/>
            <person name="Prochnik S."/>
            <person name="Rokhsar D."/>
            <person name="Gmitter F."/>
            <person name="Ollitrault P."/>
            <person name="Machado M."/>
            <person name="Talon M."/>
            <person name="Wincker P."/>
            <person name="Jaillon O."/>
            <person name="Morgante M."/>
        </authorList>
    </citation>
    <scope>NUCLEOTIDE SEQUENCE</scope>
    <source>
        <strain evidence="4">cv. Clemenules</strain>
    </source>
</reference>
<dbReference type="InterPro" id="IPR046960">
    <property type="entry name" value="PPR_At4g14850-like_plant"/>
</dbReference>
<dbReference type="Gene3D" id="1.25.40.10">
    <property type="entry name" value="Tetratricopeptide repeat domain"/>
    <property type="match status" value="5"/>
</dbReference>
<keyword evidence="4" id="KW-1185">Reference proteome</keyword>
<evidence type="ECO:0008006" key="5">
    <source>
        <dbReference type="Google" id="ProtNLM"/>
    </source>
</evidence>
<dbReference type="InterPro" id="IPR046848">
    <property type="entry name" value="E_motif"/>
</dbReference>
<dbReference type="InParanoid" id="V4S4D0"/>
<feature type="repeat" description="PPR" evidence="2">
    <location>
        <begin position="155"/>
        <end position="189"/>
    </location>
</feature>
<feature type="repeat" description="PPR" evidence="2">
    <location>
        <begin position="298"/>
        <end position="333"/>
    </location>
</feature>
<dbReference type="InterPro" id="IPR002885">
    <property type="entry name" value="PPR_rpt"/>
</dbReference>
<dbReference type="Proteomes" id="UP000030687">
    <property type="component" value="Unassembled WGS sequence"/>
</dbReference>
<dbReference type="NCBIfam" id="TIGR00756">
    <property type="entry name" value="PPR"/>
    <property type="match status" value="3"/>
</dbReference>
<evidence type="ECO:0000256" key="1">
    <source>
        <dbReference type="ARBA" id="ARBA00022737"/>
    </source>
</evidence>
<accession>V4S4D0</accession>
<feature type="repeat" description="PPR" evidence="2">
    <location>
        <begin position="85"/>
        <end position="119"/>
    </location>
</feature>
<dbReference type="InterPro" id="IPR011990">
    <property type="entry name" value="TPR-like_helical_dom_sf"/>
</dbReference>
<keyword evidence="1" id="KW-0677">Repeat</keyword>
<protein>
    <recommendedName>
        <fullName evidence="5">Pentacotripeptide-repeat region of PRORP domain-containing protein</fullName>
    </recommendedName>
</protein>